<evidence type="ECO:0000256" key="6">
    <source>
        <dbReference type="RuleBase" id="RU367028"/>
    </source>
</evidence>
<evidence type="ECO:0000256" key="1">
    <source>
        <dbReference type="ARBA" id="ARBA00004123"/>
    </source>
</evidence>
<dbReference type="OrthoDB" id="1928390at2759"/>
<feature type="region of interest" description="Disordered" evidence="7">
    <location>
        <begin position="140"/>
        <end position="196"/>
    </location>
</feature>
<keyword evidence="3 6" id="KW-0805">Transcription regulation</keyword>
<evidence type="ECO:0000313" key="9">
    <source>
        <dbReference type="EMBL" id="OAY57369.1"/>
    </source>
</evidence>
<evidence type="ECO:0000256" key="7">
    <source>
        <dbReference type="SAM" id="MobiDB-lite"/>
    </source>
</evidence>
<dbReference type="Proteomes" id="UP000091857">
    <property type="component" value="Chromosome 2"/>
</dbReference>
<dbReference type="EMBL" id="CM004388">
    <property type="protein sequence ID" value="OAY57369.1"/>
    <property type="molecule type" value="Genomic_DNA"/>
</dbReference>
<keyword evidence="2 6" id="KW-0678">Repressor</keyword>
<keyword evidence="5 6" id="KW-0539">Nucleus</keyword>
<feature type="compositionally biased region" description="Acidic residues" evidence="7">
    <location>
        <begin position="186"/>
        <end position="196"/>
    </location>
</feature>
<dbReference type="Gramene" id="Manes.02G091700.1.v8.1">
    <property type="protein sequence ID" value="Manes.02G091700.1.v8.1.CDS.1"/>
    <property type="gene ID" value="Manes.02G091700.v8.1"/>
</dbReference>
<feature type="compositionally biased region" description="Basic residues" evidence="7">
    <location>
        <begin position="154"/>
        <end position="167"/>
    </location>
</feature>
<evidence type="ECO:0000313" key="10">
    <source>
        <dbReference type="Proteomes" id="UP000091857"/>
    </source>
</evidence>
<dbReference type="GO" id="GO:0005634">
    <property type="term" value="C:nucleus"/>
    <property type="evidence" value="ECO:0007669"/>
    <property type="project" value="UniProtKB-SubCell"/>
</dbReference>
<feature type="region of interest" description="Disordered" evidence="7">
    <location>
        <begin position="87"/>
        <end position="106"/>
    </location>
</feature>
<keyword evidence="4 6" id="KW-0804">Transcription</keyword>
<proteinExistence type="predicted"/>
<dbReference type="PROSITE" id="PS51754">
    <property type="entry name" value="OVATE"/>
    <property type="match status" value="1"/>
</dbReference>
<feature type="compositionally biased region" description="Pro residues" evidence="7">
    <location>
        <begin position="95"/>
        <end position="104"/>
    </location>
</feature>
<dbReference type="PANTHER" id="PTHR33057">
    <property type="entry name" value="TRANSCRIPTION REPRESSOR OFP7-RELATED"/>
    <property type="match status" value="1"/>
</dbReference>
<evidence type="ECO:0000256" key="4">
    <source>
        <dbReference type="ARBA" id="ARBA00023163"/>
    </source>
</evidence>
<dbReference type="Pfam" id="PF04844">
    <property type="entry name" value="Ovate"/>
    <property type="match status" value="1"/>
</dbReference>
<protein>
    <recommendedName>
        <fullName evidence="6">Transcription repressor</fullName>
    </recommendedName>
    <alternativeName>
        <fullName evidence="6">Ovate family protein</fullName>
    </alternativeName>
</protein>
<feature type="domain" description="OVATE" evidence="8">
    <location>
        <begin position="290"/>
        <end position="349"/>
    </location>
</feature>
<evidence type="ECO:0000256" key="5">
    <source>
        <dbReference type="ARBA" id="ARBA00023242"/>
    </source>
</evidence>
<organism evidence="9 10">
    <name type="scientific">Manihot esculenta</name>
    <name type="common">Cassava</name>
    <name type="synonym">Jatropha manihot</name>
    <dbReference type="NCBI Taxonomy" id="3983"/>
    <lineage>
        <taxon>Eukaryota</taxon>
        <taxon>Viridiplantae</taxon>
        <taxon>Streptophyta</taxon>
        <taxon>Embryophyta</taxon>
        <taxon>Tracheophyta</taxon>
        <taxon>Spermatophyta</taxon>
        <taxon>Magnoliopsida</taxon>
        <taxon>eudicotyledons</taxon>
        <taxon>Gunneridae</taxon>
        <taxon>Pentapetalae</taxon>
        <taxon>rosids</taxon>
        <taxon>fabids</taxon>
        <taxon>Malpighiales</taxon>
        <taxon>Euphorbiaceae</taxon>
        <taxon>Crotonoideae</taxon>
        <taxon>Manihoteae</taxon>
        <taxon>Manihot</taxon>
    </lineage>
</organism>
<comment type="function">
    <text evidence="6">Transcriptional repressor that regulates multiple aspects of plant growth and development.</text>
</comment>
<dbReference type="AlphaFoldDB" id="A0A2C9WC99"/>
<comment type="caution">
    <text evidence="9">The sequence shown here is derived from an EMBL/GenBank/DDBJ whole genome shotgun (WGS) entry which is preliminary data.</text>
</comment>
<dbReference type="OMA" id="CETATIR"/>
<evidence type="ECO:0000259" key="8">
    <source>
        <dbReference type="PROSITE" id="PS51754"/>
    </source>
</evidence>
<evidence type="ECO:0000256" key="3">
    <source>
        <dbReference type="ARBA" id="ARBA00023015"/>
    </source>
</evidence>
<dbReference type="STRING" id="3983.A0A2C9WC99"/>
<sequence>MAKRLKLKFSRVLTSFSSCRLKDPSTFPSNPVPSFLRFSPVKLHLPPSVPPPSKPHPSSSIKRHMSSALASITCGFRSRTTTKYYLSETKHKKSPPPPSPPPPEFHWEREEKWHVVAKMYGETPRRKIYNSLVSDDFKTDNIFLPPPPPLNTERKRRRIRKKKKTTPRFRTSSSSADNGLPGSEGLDNDDDNEEDDMDKGEIETLVSSTRSFSIDYPFPELNFHLKSIRESPFNRINHRKKKVIKKAKRYVNKSGRKSCDESQSSPARLSRFQWLIPCTLEGKVRESFAVVKKSENPHEDFKRSMMEMIVEKQMFEVNDLEQLLQCFLSLNSRQYHGIIVEAFSEIWVDLICKSSISNGVSRAL</sequence>
<dbReference type="GO" id="GO:0045892">
    <property type="term" value="P:negative regulation of DNA-templated transcription"/>
    <property type="evidence" value="ECO:0007669"/>
    <property type="project" value="UniProtKB-UniRule"/>
</dbReference>
<dbReference type="NCBIfam" id="TIGR01568">
    <property type="entry name" value="A_thal_3678"/>
    <property type="match status" value="1"/>
</dbReference>
<gene>
    <name evidence="9" type="ORF">MANES_02G091700v8</name>
</gene>
<keyword evidence="10" id="KW-1185">Reference proteome</keyword>
<dbReference type="InterPro" id="IPR038933">
    <property type="entry name" value="Ovate"/>
</dbReference>
<dbReference type="InterPro" id="IPR006458">
    <property type="entry name" value="Ovate_C"/>
</dbReference>
<accession>A0A2C9WC99</accession>
<comment type="subcellular location">
    <subcellularLocation>
        <location evidence="1 6">Nucleus</location>
    </subcellularLocation>
</comment>
<dbReference type="PANTHER" id="PTHR33057:SF90">
    <property type="entry name" value="TRANSCRIPTION REPRESSOR OFP7"/>
    <property type="match status" value="1"/>
</dbReference>
<evidence type="ECO:0000256" key="2">
    <source>
        <dbReference type="ARBA" id="ARBA00022491"/>
    </source>
</evidence>
<name>A0A2C9WC99_MANES</name>
<reference evidence="10" key="1">
    <citation type="journal article" date="2016" name="Nat. Biotechnol.">
        <title>Sequencing wild and cultivated cassava and related species reveals extensive interspecific hybridization and genetic diversity.</title>
        <authorList>
            <person name="Bredeson J.V."/>
            <person name="Lyons J.B."/>
            <person name="Prochnik S.E."/>
            <person name="Wu G.A."/>
            <person name="Ha C.M."/>
            <person name="Edsinger-Gonzales E."/>
            <person name="Grimwood J."/>
            <person name="Schmutz J."/>
            <person name="Rabbi I.Y."/>
            <person name="Egesi C."/>
            <person name="Nauluvula P."/>
            <person name="Lebot V."/>
            <person name="Ndunguru J."/>
            <person name="Mkamilo G."/>
            <person name="Bart R.S."/>
            <person name="Setter T.L."/>
            <person name="Gleadow R.M."/>
            <person name="Kulakow P."/>
            <person name="Ferguson M.E."/>
            <person name="Rounsley S."/>
            <person name="Rokhsar D.S."/>
        </authorList>
    </citation>
    <scope>NUCLEOTIDE SEQUENCE [LARGE SCALE GENOMIC DNA]</scope>
    <source>
        <strain evidence="10">cv. AM560-2</strain>
    </source>
</reference>